<dbReference type="Gene3D" id="4.10.1000.10">
    <property type="entry name" value="Zinc finger, CCCH-type"/>
    <property type="match status" value="1"/>
</dbReference>
<dbReference type="SMART" id="SM00356">
    <property type="entry name" value="ZnF_C3H1"/>
    <property type="match status" value="1"/>
</dbReference>
<organism evidence="9 10">
    <name type="scientific">Aphanomyces euteiches</name>
    <dbReference type="NCBI Taxonomy" id="100861"/>
    <lineage>
        <taxon>Eukaryota</taxon>
        <taxon>Sar</taxon>
        <taxon>Stramenopiles</taxon>
        <taxon>Oomycota</taxon>
        <taxon>Saprolegniomycetes</taxon>
        <taxon>Saprolegniales</taxon>
        <taxon>Verrucalvaceae</taxon>
        <taxon>Aphanomyces</taxon>
    </lineage>
</organism>
<feature type="region of interest" description="Disordered" evidence="7">
    <location>
        <begin position="2357"/>
        <end position="2394"/>
    </location>
</feature>
<keyword evidence="3 5" id="KW-0863">Zinc-finger</keyword>
<keyword evidence="1 5" id="KW-0479">Metal-binding</keyword>
<proteinExistence type="predicted"/>
<name>A0A6G0WQ85_9STRA</name>
<comment type="caution">
    <text evidence="9">The sequence shown here is derived from an EMBL/GenBank/DDBJ whole genome shotgun (WGS) entry which is preliminary data.</text>
</comment>
<dbReference type="GO" id="GO:0008270">
    <property type="term" value="F:zinc ion binding"/>
    <property type="evidence" value="ECO:0007669"/>
    <property type="project" value="UniProtKB-KW"/>
</dbReference>
<feature type="region of interest" description="Disordered" evidence="7">
    <location>
        <begin position="2508"/>
        <end position="2527"/>
    </location>
</feature>
<keyword evidence="4 5" id="KW-0862">Zinc</keyword>
<dbReference type="FunFam" id="4.10.1000.10:FF:000001">
    <property type="entry name" value="zinc finger CCCH domain-containing protein 15-like"/>
    <property type="match status" value="1"/>
</dbReference>
<evidence type="ECO:0000256" key="7">
    <source>
        <dbReference type="SAM" id="MobiDB-lite"/>
    </source>
</evidence>
<evidence type="ECO:0000256" key="4">
    <source>
        <dbReference type="ARBA" id="ARBA00022833"/>
    </source>
</evidence>
<dbReference type="GO" id="GO:0003729">
    <property type="term" value="F:mRNA binding"/>
    <property type="evidence" value="ECO:0007669"/>
    <property type="project" value="InterPro"/>
</dbReference>
<sequence length="2527" mass="282103">MEAANRIEAYEEDVLRTAASVIECISIRGRVDLVQLIQSAQHKPIAWIDDVVCTLESSGKVARVVVDAVEGWVLAPVGEGSSREERLPELGPLYASILCQRAAIHSRQTLATHVDIYASADPALQSWWLESDKERCIEVLETNLHTLNLLLETSSPESYVWSMKSSQNQWMLGLGAVFPCEDELVEYLAQDPLRSHGATTREGFSSLLQAYRLSLSPSSSFRHWWISSLEAPASVILREFIRRGILQLGPQDGALEWNVLSLIEQAFKIQSPQAERCSKPGWTLERVNMLREIAIDAFRAQAIQYTPSHCNFQVAAAETNGNVLQERAPTSRQSILNGILDNMTQKTELILAQDSNSYSILQFAQRKEDHACNESTHQVEEAILDPPRYEVVDIDRDIHQMKTNSDSDMVIIPDNLKRYVEKAEAIVSIVLDRIGRFPLSKMTKWINKLIKKQCLAISPDSFLNLVVAAVKPFAIVVQSDPVMFVKHAEIPSRSRFLADADTKQWSEQYIKSAHKKINKARSRLRTACESASVEKITKAIKAALNNPFHSELADDIADARNVINNLNHIEHRANDSITIKGPEPWENLSTIRNEKDVSDMASISEHEIIPSSEVALVLDGLEQNIQNCVAIVAIVLNKLGLFPLSKMMKWIKKLKPDQVDGKSPESILNIVTTAVKPFAKVSAGPIPMFLKDLENTMLVIPEVDKAANEFAQHYIQTAEINIETSRLKLRDACLEENEEKIGKVMKRIFFSPHLSKLAKEIRDARKILRDLKLKNSLVQGAETSYTSQSSVKQLVASQMNDPSDSTACNDPEVSIQATVVQAPLERCTSFALQLLKTDMYCYVADIEREITTSPLEGIPRNAYVAHIIACMKQNTRLKYAMDPNGRPAFVLSGKNWKIETRARVDNSKEGSNPPIQEATVGLAHSEKNDSSVVITCGPMNLDHSIQNCVAIIAIALNGLGYLAVSKLMKWINKLTPQQRDGKSPETFLDHVVAAIKPFAKVSSDKVPLFLKKNENISLPIPNADDAAEEFAKQHILKKSEAIEKERLSLRQACLDENEKKINTVIKSLSFKPYHTKFTKEIRDARFLLNNLKLKRSQGKSVDKSILNPSFKTKLAQKILSSMKKNGPLDYNIQTCAAIVAFVVNRIGFFPVPTMLKMIKMLTPQQRGSLWPEAFLDAVVVAVKPFAKVLPGLMPLFVKQQEDDFETIPKADAASKEWAEEFIHETQKEIDKKRLKLRKACEEKNVELITKILLKIKRTPSRLVLVEEVKDAQIILKALTQDESQSNQAEVLFTPPESCCSLASPDESKDMSDIIAAIEEKNAVQAAVHKFTMRALIWLETHPHYHVADIMSQTKIRPVDGLSRDEFVARIVVHMKQDTRLKYANDPQGRPAFMLSNNEGSEYALEISPIALEDPVHPDGRPALTLSAQCSASDPEQTMDDRDHDSTPSIDELLLQNEASPLSSDATIVPDNLTPMVEICVAIVAIILDEHCYVQVSKIMKWIKQWTKMKNITVTIDEILFFVADGVKSFAALSTDKPMAFLKFAEINPAYFQNTDSAAQKYAKQCIAKMDKKIEKARLKLRQACKDEKMDAITSSLDSILQARFHAKLSDDIQHAQRILDTLEKIKSDVPDSIQPSIQNCVAVVALVLERFEFFPVPTMMKWIKSLSTKQRSGITPEAFLDAVVIAAKPYARLSSGVPQLFVKPRESSSLTIPKANADSHKWANKYILRSTMWIDKTRSKLQRACEEENEESITKMVHKIVRTPYRDILKEETAAARKILKVLKERRPNADVLSALESPNCISSLDENKVISDETYANDSDTIQTSVEKFTLIALDWLSNNHYYYLTDIERQIKTSPVEGISTEQFAARVVDQMKLDKRLNYGLDPKRMPVFTLASGATQSALEKSSVQLELEVKEKSSVQLELEVQAAVEKYTGLALMWLATNAICGVETIEAEITSSPVEGLTRKEFIAEVLSGMKLDERLIFVTSPNGNQVFLFFCPDKRTVSPNTSRSEYENAVEAAEPNNAVETAIQAQVTKFTAYALKSLGKIQYYHVANMHGQIKTSPVGGMTKEDFIACVVDRMKLDTQFNYTTDPRGNPAFTLASCGSTESSLVEISTSCQVSTSELSSEHSETISNSSYQSSNKTKERHQKVNRLYKTVICTRWRDGGTCYVGDKCQFAHGEAELRSNHEDTPRDIQSDENPNRLGVADILLDSEERIVCHSTEVPNSSVGSANMAAYFQSVMQEESIIKEAMKAFEAEAMKALETKSYVFVDDVFNAAGINLPSGMTKDAFLDKLEESLHYTLKVNWNTYEVYGQPSIVRVGKTAQQDLPLHQMTASVVAPRLGGQKRQLLFEERDEMSGSEHGDGSSDDADDNSSENGFDSGESDQSSDDELGNEMHLAEEDIPENFLGIDDSNLRSQEVHDDFHSPQDDNDTADNDAGGADTDISRDEADDDLNRAEDGNSSKSLQDDDLKVSPCQVQQGEEAHSNAQPANESITQVKVDAPSDFTDVIEPSNKEIGKQKCILS</sequence>
<keyword evidence="6" id="KW-0175">Coiled coil</keyword>
<evidence type="ECO:0000259" key="8">
    <source>
        <dbReference type="PROSITE" id="PS50103"/>
    </source>
</evidence>
<feature type="coiled-coil region" evidence="6">
    <location>
        <begin position="1566"/>
        <end position="1625"/>
    </location>
</feature>
<protein>
    <recommendedName>
        <fullName evidence="8">C3H1-type domain-containing protein</fullName>
    </recommendedName>
</protein>
<feature type="compositionally biased region" description="Acidic residues" evidence="7">
    <location>
        <begin position="2384"/>
        <end position="2394"/>
    </location>
</feature>
<dbReference type="InterPro" id="IPR000571">
    <property type="entry name" value="Znf_CCCH"/>
</dbReference>
<dbReference type="VEuPathDB" id="FungiDB:AeMF1_013053"/>
<feature type="compositionally biased region" description="Basic and acidic residues" evidence="7">
    <location>
        <begin position="2357"/>
        <end position="2367"/>
    </location>
</feature>
<feature type="region of interest" description="Disordered" evidence="7">
    <location>
        <begin position="2124"/>
        <end position="2148"/>
    </location>
</feature>
<dbReference type="PANTHER" id="PTHR12547">
    <property type="entry name" value="CCCH ZINC FINGER/TIS11-RELATED"/>
    <property type="match status" value="1"/>
</dbReference>
<dbReference type="Pfam" id="PF00642">
    <property type="entry name" value="zf-CCCH"/>
    <property type="match status" value="1"/>
</dbReference>
<dbReference type="InterPro" id="IPR036855">
    <property type="entry name" value="Znf_CCCH_sf"/>
</dbReference>
<feature type="domain" description="C3H1-type" evidence="8">
    <location>
        <begin position="2155"/>
        <end position="2183"/>
    </location>
</feature>
<dbReference type="Proteomes" id="UP000481153">
    <property type="component" value="Unassembled WGS sequence"/>
</dbReference>
<feature type="compositionally biased region" description="Basic and acidic residues" evidence="7">
    <location>
        <begin position="2446"/>
        <end position="2474"/>
    </location>
</feature>
<evidence type="ECO:0000256" key="2">
    <source>
        <dbReference type="ARBA" id="ARBA00022737"/>
    </source>
</evidence>
<evidence type="ECO:0000256" key="3">
    <source>
        <dbReference type="ARBA" id="ARBA00022771"/>
    </source>
</evidence>
<dbReference type="EMBL" id="VJMJ01000163">
    <property type="protein sequence ID" value="KAF0729553.1"/>
    <property type="molecule type" value="Genomic_DNA"/>
</dbReference>
<reference evidence="9 10" key="1">
    <citation type="submission" date="2019-07" db="EMBL/GenBank/DDBJ databases">
        <title>Genomics analysis of Aphanomyces spp. identifies a new class of oomycete effector associated with host adaptation.</title>
        <authorList>
            <person name="Gaulin E."/>
        </authorList>
    </citation>
    <scope>NUCLEOTIDE SEQUENCE [LARGE SCALE GENOMIC DNA]</scope>
    <source>
        <strain evidence="9 10">ATCC 201684</strain>
    </source>
</reference>
<accession>A0A6G0WQ85</accession>
<evidence type="ECO:0000256" key="1">
    <source>
        <dbReference type="ARBA" id="ARBA00022723"/>
    </source>
</evidence>
<dbReference type="InterPro" id="IPR045877">
    <property type="entry name" value="ZFP36-like"/>
</dbReference>
<feature type="zinc finger region" description="C3H1-type" evidence="5">
    <location>
        <begin position="2155"/>
        <end position="2183"/>
    </location>
</feature>
<feature type="region of interest" description="Disordered" evidence="7">
    <location>
        <begin position="2422"/>
        <end position="2495"/>
    </location>
</feature>
<evidence type="ECO:0000256" key="6">
    <source>
        <dbReference type="SAM" id="Coils"/>
    </source>
</evidence>
<dbReference type="SUPFAM" id="SSF90229">
    <property type="entry name" value="CCCH zinc finger"/>
    <property type="match status" value="1"/>
</dbReference>
<evidence type="ECO:0000313" key="10">
    <source>
        <dbReference type="Proteomes" id="UP000481153"/>
    </source>
</evidence>
<dbReference type="PROSITE" id="PS50103">
    <property type="entry name" value="ZF_C3H1"/>
    <property type="match status" value="1"/>
</dbReference>
<gene>
    <name evidence="9" type="ORF">Ae201684_012821</name>
</gene>
<keyword evidence="10" id="KW-1185">Reference proteome</keyword>
<evidence type="ECO:0000256" key="5">
    <source>
        <dbReference type="PROSITE-ProRule" id="PRU00723"/>
    </source>
</evidence>
<keyword evidence="2" id="KW-0677">Repeat</keyword>
<feature type="compositionally biased region" description="Polar residues" evidence="7">
    <location>
        <begin position="2478"/>
        <end position="2495"/>
    </location>
</feature>
<evidence type="ECO:0000313" key="9">
    <source>
        <dbReference type="EMBL" id="KAF0729553.1"/>
    </source>
</evidence>